<keyword evidence="4" id="KW-0540">Nuclease</keyword>
<proteinExistence type="inferred from homology"/>
<dbReference type="Proteomes" id="UP000193100">
    <property type="component" value="Chromosome"/>
</dbReference>
<evidence type="ECO:0000256" key="6">
    <source>
        <dbReference type="ARBA" id="ARBA00022801"/>
    </source>
</evidence>
<comment type="similarity">
    <text evidence="2">Belongs to the phage GPA family.</text>
</comment>
<keyword evidence="5" id="KW-0255">Endonuclease</keyword>
<evidence type="ECO:0000256" key="4">
    <source>
        <dbReference type="ARBA" id="ARBA00022722"/>
    </source>
</evidence>
<keyword evidence="3" id="KW-0235">DNA replication</keyword>
<organism evidence="9 10">
    <name type="scientific">Marinobacter salarius</name>
    <dbReference type="NCBI Taxonomy" id="1420917"/>
    <lineage>
        <taxon>Bacteria</taxon>
        <taxon>Pseudomonadati</taxon>
        <taxon>Pseudomonadota</taxon>
        <taxon>Gammaproteobacteria</taxon>
        <taxon>Pseudomonadales</taxon>
        <taxon>Marinobacteraceae</taxon>
        <taxon>Marinobacter</taxon>
    </lineage>
</organism>
<dbReference type="AlphaFoldDB" id="A0A1W6KA64"/>
<reference evidence="9 10" key="1">
    <citation type="submission" date="2017-04" db="EMBL/GenBank/DDBJ databases">
        <title>Genome Sequence of Marinobacter salarius strain SMR5 Isolated from a culture of the Diatom Skeletonema marinoi.</title>
        <authorList>
            <person name="Topel M."/>
            <person name="Pinder M.I.M."/>
            <person name="Johansson O.N."/>
            <person name="Kourtchenko O."/>
            <person name="Godhe A."/>
            <person name="Clarke A.K."/>
        </authorList>
    </citation>
    <scope>NUCLEOTIDE SEQUENCE [LARGE SCALE GENOMIC DNA]</scope>
    <source>
        <strain evidence="9 10">SMR5</strain>
    </source>
</reference>
<protein>
    <submittedName>
        <fullName evidence="9">Bacteriophage replication gene A protein (GPA)</fullName>
    </submittedName>
</protein>
<evidence type="ECO:0000256" key="7">
    <source>
        <dbReference type="SAM" id="MobiDB-lite"/>
    </source>
</evidence>
<feature type="domain" description="Replication gene A protein-like" evidence="8">
    <location>
        <begin position="127"/>
        <end position="376"/>
    </location>
</feature>
<feature type="region of interest" description="Disordered" evidence="7">
    <location>
        <begin position="568"/>
        <end position="601"/>
    </location>
</feature>
<evidence type="ECO:0000313" key="9">
    <source>
        <dbReference type="EMBL" id="ARM84212.1"/>
    </source>
</evidence>
<accession>A0A1W6KA64</accession>
<dbReference type="EMBL" id="CP020931">
    <property type="protein sequence ID" value="ARM84212.1"/>
    <property type="molecule type" value="Genomic_DNA"/>
</dbReference>
<gene>
    <name evidence="9" type="ORF">MARSALSMR5_02139</name>
</gene>
<dbReference type="GO" id="GO:0004519">
    <property type="term" value="F:endonuclease activity"/>
    <property type="evidence" value="ECO:0007669"/>
    <property type="project" value="UniProtKB-KW"/>
</dbReference>
<sequence length="601" mass="69452">MTSPGQLNFRYYRTQGRLYTIGTRQTRQAVTDFRRRFPQVFPKLEPALYLIGHGQNCISLEIALENISARLQRRDLKFSVDDAQIIDFAKAKARACGQIHARINDSARTLNTIEKFLSRYDFDLPKGLTIESRIERTKNERWWRRLVRKVQKQTLDNVARDYGLVSKQKGVYVSDWGLKLHREQLTRNRSLLEEMIAVNDQCQEYTLAELSELTVSNPYIRRSELIVRAAGFETIARQLNHNGVFLTLTTPSKYHPVKVSGEPNPRYNGSTPQEAQQYLTNLWSRIRAQLNRDGIRTYGFRIAEPHHDGTPHWHLMLFVEPGQKDHLVELMRTYALLEDGHEPGAEDARFQAVDIDYERGSATGYIVKYICKNIDGEFQENGADAEDWYGNLTKNVAPRVRAWASIHGIRQFQQIGGPPVTVWRELRRLQHADDETVEAARQAADKSDWAGFIEAMNGPCAKRVDHPIKTAKWLEFDQETGEYLDCPVNQYGEPSKGKLFGLYAHGRYWLTRFFRWEVQRPKQTRELHDTSNDAWLERLSRLTKIREVTQTEIDALPADTAYTWEKLNSESHPPPWSSVNNCTGTESGGLHRHKTFQVPNP</sequence>
<dbReference type="GO" id="GO:0006260">
    <property type="term" value="P:DNA replication"/>
    <property type="evidence" value="ECO:0007669"/>
    <property type="project" value="UniProtKB-KW"/>
</dbReference>
<comment type="function">
    <text evidence="1">Possible endonuclease which induces a single-strand cut and initiates DNA replication.</text>
</comment>
<dbReference type="Pfam" id="PF05840">
    <property type="entry name" value="Phage_GPA"/>
    <property type="match status" value="1"/>
</dbReference>
<dbReference type="InterPro" id="IPR008766">
    <property type="entry name" value="Replication_gene_A-like"/>
</dbReference>
<evidence type="ECO:0000313" key="10">
    <source>
        <dbReference type="Proteomes" id="UP000193100"/>
    </source>
</evidence>
<evidence type="ECO:0000256" key="2">
    <source>
        <dbReference type="ARBA" id="ARBA00009260"/>
    </source>
</evidence>
<evidence type="ECO:0000259" key="8">
    <source>
        <dbReference type="Pfam" id="PF05840"/>
    </source>
</evidence>
<keyword evidence="6" id="KW-0378">Hydrolase</keyword>
<dbReference type="GO" id="GO:0016787">
    <property type="term" value="F:hydrolase activity"/>
    <property type="evidence" value="ECO:0007669"/>
    <property type="project" value="UniProtKB-KW"/>
</dbReference>
<evidence type="ECO:0000256" key="3">
    <source>
        <dbReference type="ARBA" id="ARBA00022705"/>
    </source>
</evidence>
<evidence type="ECO:0000256" key="1">
    <source>
        <dbReference type="ARBA" id="ARBA00003293"/>
    </source>
</evidence>
<evidence type="ECO:0000256" key="5">
    <source>
        <dbReference type="ARBA" id="ARBA00022759"/>
    </source>
</evidence>
<name>A0A1W6KA64_9GAMM</name>